<feature type="non-terminal residue" evidence="1">
    <location>
        <position position="1"/>
    </location>
</feature>
<dbReference type="AlphaFoldDB" id="A0A8K0GDX6"/>
<evidence type="ECO:0000313" key="1">
    <source>
        <dbReference type="EMBL" id="KAF2896069.1"/>
    </source>
</evidence>
<gene>
    <name evidence="1" type="ORF">ILUMI_10104</name>
</gene>
<reference evidence="1" key="1">
    <citation type="submission" date="2019-08" db="EMBL/GenBank/DDBJ databases">
        <title>The genome of the North American firefly Photinus pyralis.</title>
        <authorList>
            <consortium name="Photinus pyralis genome working group"/>
            <person name="Fallon T.R."/>
            <person name="Sander Lower S.E."/>
            <person name="Weng J.-K."/>
        </authorList>
    </citation>
    <scope>NUCLEOTIDE SEQUENCE</scope>
    <source>
        <strain evidence="1">TRF0915ILg1</strain>
        <tissue evidence="1">Whole body</tissue>
    </source>
</reference>
<dbReference type="EMBL" id="VTPC01005404">
    <property type="protein sequence ID" value="KAF2896069.1"/>
    <property type="molecule type" value="Genomic_DNA"/>
</dbReference>
<protein>
    <submittedName>
        <fullName evidence="1">Uncharacterized protein</fullName>
    </submittedName>
</protein>
<sequence length="49" mass="5886">NEVEKEFVLRVGWDTLCTVYRFQKLWILEAIFALNEIEKSSHLKFQVTL</sequence>
<dbReference type="Proteomes" id="UP000801492">
    <property type="component" value="Unassembled WGS sequence"/>
</dbReference>
<evidence type="ECO:0000313" key="2">
    <source>
        <dbReference type="Proteomes" id="UP000801492"/>
    </source>
</evidence>
<comment type="caution">
    <text evidence="1">The sequence shown here is derived from an EMBL/GenBank/DDBJ whole genome shotgun (WGS) entry which is preliminary data.</text>
</comment>
<accession>A0A8K0GDX6</accession>
<organism evidence="1 2">
    <name type="scientific">Ignelater luminosus</name>
    <name type="common">Cucubano</name>
    <name type="synonym">Pyrophorus luminosus</name>
    <dbReference type="NCBI Taxonomy" id="2038154"/>
    <lineage>
        <taxon>Eukaryota</taxon>
        <taxon>Metazoa</taxon>
        <taxon>Ecdysozoa</taxon>
        <taxon>Arthropoda</taxon>
        <taxon>Hexapoda</taxon>
        <taxon>Insecta</taxon>
        <taxon>Pterygota</taxon>
        <taxon>Neoptera</taxon>
        <taxon>Endopterygota</taxon>
        <taxon>Coleoptera</taxon>
        <taxon>Polyphaga</taxon>
        <taxon>Elateriformia</taxon>
        <taxon>Elateroidea</taxon>
        <taxon>Elateridae</taxon>
        <taxon>Agrypninae</taxon>
        <taxon>Pyrophorini</taxon>
        <taxon>Ignelater</taxon>
    </lineage>
</organism>
<keyword evidence="2" id="KW-1185">Reference proteome</keyword>
<proteinExistence type="predicted"/>
<name>A0A8K0GDX6_IGNLU</name>